<evidence type="ECO:0000313" key="2">
    <source>
        <dbReference type="Proteomes" id="UP000789525"/>
    </source>
</evidence>
<proteinExistence type="predicted"/>
<reference evidence="1" key="1">
    <citation type="submission" date="2021-06" db="EMBL/GenBank/DDBJ databases">
        <authorList>
            <person name="Kallberg Y."/>
            <person name="Tangrot J."/>
            <person name="Rosling A."/>
        </authorList>
    </citation>
    <scope>NUCLEOTIDE SEQUENCE</scope>
    <source>
        <strain evidence="1">CL356</strain>
    </source>
</reference>
<gene>
    <name evidence="1" type="ORF">ACOLOM_LOCUS11525</name>
</gene>
<dbReference type="Proteomes" id="UP000789525">
    <property type="component" value="Unassembled WGS sequence"/>
</dbReference>
<accession>A0ACA9PYN5</accession>
<evidence type="ECO:0000313" key="1">
    <source>
        <dbReference type="EMBL" id="CAG8729011.1"/>
    </source>
</evidence>
<name>A0ACA9PYN5_9GLOM</name>
<comment type="caution">
    <text evidence="1">The sequence shown here is derived from an EMBL/GenBank/DDBJ whole genome shotgun (WGS) entry which is preliminary data.</text>
</comment>
<keyword evidence="2" id="KW-1185">Reference proteome</keyword>
<organism evidence="1 2">
    <name type="scientific">Acaulospora colombiana</name>
    <dbReference type="NCBI Taxonomy" id="27376"/>
    <lineage>
        <taxon>Eukaryota</taxon>
        <taxon>Fungi</taxon>
        <taxon>Fungi incertae sedis</taxon>
        <taxon>Mucoromycota</taxon>
        <taxon>Glomeromycotina</taxon>
        <taxon>Glomeromycetes</taxon>
        <taxon>Diversisporales</taxon>
        <taxon>Acaulosporaceae</taxon>
        <taxon>Acaulospora</taxon>
    </lineage>
</organism>
<sequence>CDCLDQLFCLFILYGKSAFKPNWVTEVIRIRIEVNMGSKDPP</sequence>
<feature type="non-terminal residue" evidence="1">
    <location>
        <position position="1"/>
    </location>
</feature>
<protein>
    <submittedName>
        <fullName evidence="1">12703_t:CDS:1</fullName>
    </submittedName>
</protein>
<feature type="non-terminal residue" evidence="1">
    <location>
        <position position="42"/>
    </location>
</feature>
<dbReference type="EMBL" id="CAJVPT010041911">
    <property type="protein sequence ID" value="CAG8729011.1"/>
    <property type="molecule type" value="Genomic_DNA"/>
</dbReference>